<dbReference type="Gene3D" id="3.90.950.20">
    <property type="entry name" value="CinA-like"/>
    <property type="match status" value="1"/>
</dbReference>
<evidence type="ECO:0000259" key="1">
    <source>
        <dbReference type="Pfam" id="PF02464"/>
    </source>
</evidence>
<dbReference type="SUPFAM" id="SSF142433">
    <property type="entry name" value="CinA-like"/>
    <property type="match status" value="1"/>
</dbReference>
<protein>
    <submittedName>
        <fullName evidence="3">CinA family protein</fullName>
    </submittedName>
    <submittedName>
        <fullName evidence="2">Competence damage-inducible protein A</fullName>
    </submittedName>
</protein>
<reference evidence="5" key="3">
    <citation type="journal article" date="2019" name="Int. J. Syst. Evol. Microbiol.">
        <title>The Global Catalogue of Microorganisms (GCM) 10K type strain sequencing project: providing services to taxonomists for standard genome sequencing and annotation.</title>
        <authorList>
            <consortium name="The Broad Institute Genomics Platform"/>
            <consortium name="The Broad Institute Genome Sequencing Center for Infectious Disease"/>
            <person name="Wu L."/>
            <person name="Ma J."/>
        </authorList>
    </citation>
    <scope>NUCLEOTIDE SEQUENCE [LARGE SCALE GENOMIC DNA]</scope>
    <source>
        <strain evidence="5">CCM 7403</strain>
    </source>
</reference>
<reference evidence="2" key="2">
    <citation type="journal article" date="2014" name="Int. J. Syst. Evol. Microbiol.">
        <title>Complete genome of a new Firmicutes species belonging to the dominant human colonic microbiota ('Ruminococcus bicirculans') reveals two chromosomes and a selective capacity to utilize plant glucans.</title>
        <authorList>
            <consortium name="NISC Comparative Sequencing Program"/>
            <person name="Wegmann U."/>
            <person name="Louis P."/>
            <person name="Goesmann A."/>
            <person name="Henrissat B."/>
            <person name="Duncan S.H."/>
            <person name="Flint H.J."/>
        </authorList>
    </citation>
    <scope>NUCLEOTIDE SEQUENCE</scope>
    <source>
        <strain evidence="2">CCM 7403</strain>
    </source>
</reference>
<dbReference type="KEGG" id="ndp:E2C04_10275"/>
<dbReference type="AlphaFoldDB" id="A0A4P7UBF1"/>
<dbReference type="RefSeq" id="WP_135832508.1">
    <property type="nucleotide sequence ID" value="NZ_BMCK01000006.1"/>
</dbReference>
<name>A0A4P7UBF1_9ACTN</name>
<dbReference type="OrthoDB" id="1253990at2"/>
<evidence type="ECO:0000313" key="5">
    <source>
        <dbReference type="Proteomes" id="UP000630594"/>
    </source>
</evidence>
<dbReference type="Proteomes" id="UP000630594">
    <property type="component" value="Unassembled WGS sequence"/>
</dbReference>
<evidence type="ECO:0000313" key="4">
    <source>
        <dbReference type="Proteomes" id="UP000297025"/>
    </source>
</evidence>
<dbReference type="InterPro" id="IPR036653">
    <property type="entry name" value="CinA-like_C"/>
</dbReference>
<sequence>MESSPIDAELTDRAAEVVAELVGAGATLAAAESLTGGQVAAAVTGVPGASRTFVGGVVSYATRVKVDVLGVPSDVVVHHGVVSSPCAEAMAEGVRSLLATTYGVATTGVAGPDEQEGKAAGTVHVAVASPEGVVSRQLALDGGRPEIQRATVEAVLDLLLGILRREEPAVG</sequence>
<evidence type="ECO:0000313" key="3">
    <source>
        <dbReference type="EMBL" id="QCC77463.1"/>
    </source>
</evidence>
<dbReference type="EMBL" id="BMCK01000006">
    <property type="protein sequence ID" value="GGD31801.1"/>
    <property type="molecule type" value="Genomic_DNA"/>
</dbReference>
<organism evidence="3 4">
    <name type="scientific">Nocardioides daphniae</name>
    <dbReference type="NCBI Taxonomy" id="402297"/>
    <lineage>
        <taxon>Bacteria</taxon>
        <taxon>Bacillati</taxon>
        <taxon>Actinomycetota</taxon>
        <taxon>Actinomycetes</taxon>
        <taxon>Propionibacteriales</taxon>
        <taxon>Nocardioidaceae</taxon>
        <taxon>Nocardioides</taxon>
    </lineage>
</organism>
<keyword evidence="5" id="KW-1185">Reference proteome</keyword>
<accession>A0A4P7UBF1</accession>
<evidence type="ECO:0000313" key="2">
    <source>
        <dbReference type="EMBL" id="GGD31801.1"/>
    </source>
</evidence>
<reference evidence="3 4" key="1">
    <citation type="journal article" date="2008" name="Int. J. Syst. Evol. Microbiol.">
        <title>Nocardioides daphniae sp. nov., isolated from Daphnia cucullata (Crustacea: Cladocera).</title>
        <authorList>
            <person name="Toth E.M."/>
            <person name="Keki Z."/>
            <person name="Homonnay Z.G."/>
            <person name="Borsodi A.K."/>
            <person name="Marialigeti K."/>
            <person name="Schumann P."/>
        </authorList>
    </citation>
    <scope>NUCLEOTIDE SEQUENCE [LARGE SCALE GENOMIC DNA]</scope>
    <source>
        <strain evidence="3 4">JCM 16608</strain>
    </source>
</reference>
<reference evidence="3" key="4">
    <citation type="submission" date="2019-03" db="EMBL/GenBank/DDBJ databases">
        <authorList>
            <person name="Huang Y."/>
        </authorList>
    </citation>
    <scope>NUCLEOTIDE SEQUENCE</scope>
    <source>
        <strain evidence="3">JCM 16608</strain>
    </source>
</reference>
<dbReference type="NCBIfam" id="TIGR00199">
    <property type="entry name" value="PncC_domain"/>
    <property type="match status" value="1"/>
</dbReference>
<feature type="domain" description="CinA C-terminal" evidence="1">
    <location>
        <begin position="13"/>
        <end position="161"/>
    </location>
</feature>
<proteinExistence type="predicted"/>
<dbReference type="EMBL" id="CP038462">
    <property type="protein sequence ID" value="QCC77463.1"/>
    <property type="molecule type" value="Genomic_DNA"/>
</dbReference>
<reference evidence="2" key="5">
    <citation type="submission" date="2024-05" db="EMBL/GenBank/DDBJ databases">
        <authorList>
            <person name="Sun Q."/>
            <person name="Sedlacek I."/>
        </authorList>
    </citation>
    <scope>NUCLEOTIDE SEQUENCE</scope>
    <source>
        <strain evidence="2">CCM 7403</strain>
    </source>
</reference>
<dbReference type="Proteomes" id="UP000297025">
    <property type="component" value="Chromosome"/>
</dbReference>
<gene>
    <name evidence="3" type="ORF">E2C04_10275</name>
    <name evidence="2" type="ORF">GCM10007231_34120</name>
</gene>
<dbReference type="InterPro" id="IPR008136">
    <property type="entry name" value="CinA_C"/>
</dbReference>
<dbReference type="Pfam" id="PF02464">
    <property type="entry name" value="CinA"/>
    <property type="match status" value="1"/>
</dbReference>